<evidence type="ECO:0000256" key="1">
    <source>
        <dbReference type="SAM" id="MobiDB-lite"/>
    </source>
</evidence>
<feature type="region of interest" description="Disordered" evidence="1">
    <location>
        <begin position="100"/>
        <end position="165"/>
    </location>
</feature>
<evidence type="ECO:0000313" key="3">
    <source>
        <dbReference type="Proteomes" id="UP000008387"/>
    </source>
</evidence>
<sequence>MVDARTPKWVGHCDDGAQVHRDRVVACGAGDILDGDVDYAVNIASTRAKDKLADFSLKSQQPALSGKFHVEIRNTKLDARWVGQGQVYVLLSMDLEENKQAKITQEPEPAGDLDKQDKQGNLAPKGVEVSETPKNAEKIEQKDQPKQQKHAGEEKDDTGLKKGLE</sequence>
<keyword evidence="3" id="KW-1185">Reference proteome</keyword>
<evidence type="ECO:0000313" key="2">
    <source>
        <dbReference type="EMBL" id="CCB79110.1"/>
    </source>
</evidence>
<dbReference type="HOGENOM" id="CLU_1608572_0_0_7"/>
<gene>
    <name evidence="2" type="ordered locus">HBZC1_01240</name>
</gene>
<dbReference type="STRING" id="1002804.HBZC1_01240"/>
<name>F8KQV6_HELBC</name>
<accession>F8KQV6</accession>
<dbReference type="Proteomes" id="UP000008387">
    <property type="component" value="Chromosome"/>
</dbReference>
<organism evidence="2 3">
    <name type="scientific">Helicobacter bizzozeronii (strain CIII-1)</name>
    <dbReference type="NCBI Taxonomy" id="1002804"/>
    <lineage>
        <taxon>Bacteria</taxon>
        <taxon>Pseudomonadati</taxon>
        <taxon>Campylobacterota</taxon>
        <taxon>Epsilonproteobacteria</taxon>
        <taxon>Campylobacterales</taxon>
        <taxon>Helicobacteraceae</taxon>
        <taxon>Helicobacter</taxon>
    </lineage>
</organism>
<dbReference type="AlphaFoldDB" id="F8KQV6"/>
<dbReference type="KEGG" id="hbi:HBZC1_01240"/>
<dbReference type="EMBL" id="FR871757">
    <property type="protein sequence ID" value="CCB79110.1"/>
    <property type="molecule type" value="Genomic_DNA"/>
</dbReference>
<reference evidence="2 3" key="1">
    <citation type="journal article" date="2011" name="J. Bacteriol.">
        <title>Genome sequence of Helicobacter bizzozeronii strain CIII-1, an isolate from human gastric mucosa.</title>
        <authorList>
            <person name="Schott T."/>
            <person name="Rossi M."/>
            <person name="Hanninen M.L."/>
        </authorList>
    </citation>
    <scope>NUCLEOTIDE SEQUENCE [LARGE SCALE GENOMIC DNA]</scope>
    <source>
        <strain evidence="2 3">CIII-1</strain>
    </source>
</reference>
<feature type="compositionally biased region" description="Basic and acidic residues" evidence="1">
    <location>
        <begin position="134"/>
        <end position="165"/>
    </location>
</feature>
<protein>
    <submittedName>
        <fullName evidence="2">Uncharacterized protein</fullName>
    </submittedName>
</protein>
<proteinExistence type="predicted"/>